<dbReference type="SUPFAM" id="SSF46785">
    <property type="entry name" value="Winged helix' DNA-binding domain"/>
    <property type="match status" value="1"/>
</dbReference>
<evidence type="ECO:0000259" key="3">
    <source>
        <dbReference type="PROSITE" id="PS50009"/>
    </source>
</evidence>
<dbReference type="Gene3D" id="1.20.870.10">
    <property type="entry name" value="Son of sevenless (SoS) protein Chain: S domain 1"/>
    <property type="match status" value="1"/>
</dbReference>
<dbReference type="InterPro" id="IPR000651">
    <property type="entry name" value="Ras-like_Gua-exchang_fac_N"/>
</dbReference>
<dbReference type="Pfam" id="PF00027">
    <property type="entry name" value="cNMP_binding"/>
    <property type="match status" value="1"/>
</dbReference>
<keyword evidence="1 2" id="KW-0344">Guanine-nucleotide releasing factor</keyword>
<reference evidence="6" key="2">
    <citation type="submission" date="2025-08" db="UniProtKB">
        <authorList>
            <consortium name="Ensembl"/>
        </authorList>
    </citation>
    <scope>IDENTIFICATION</scope>
</reference>
<dbReference type="GO" id="GO:0005085">
    <property type="term" value="F:guanyl-nucleotide exchange factor activity"/>
    <property type="evidence" value="ECO:0007669"/>
    <property type="project" value="UniProtKB-KW"/>
</dbReference>
<accession>A0A669F8A4</accession>
<dbReference type="InterPro" id="IPR018490">
    <property type="entry name" value="cNMP-bd_dom_sf"/>
</dbReference>
<dbReference type="Pfam" id="PF00617">
    <property type="entry name" value="RasGEF"/>
    <property type="match status" value="1"/>
</dbReference>
<sequence>MFIKFLSDRVVKAARSVYSVMIEKNPGLIRDRKHHLKTYRYLFWRCDLQRVCWSCLTAFLQFIQRVLFSLLCFVSIKVKHELNFLDKDTQFYRFQDSQFGLNHISNEKDSEDELQEALSLLSQLGPDALLTMILRKCPSQRSPEDLEVIYEELLHVKAAAHLSSSVRKELAAVLVFESHAKAGTVLFSQGDKGTSWYIIWKGSVNVITHGKGLVTTLHEGEDFGQLALLNEQPRAATIILREDNCHFLRVDKQDFIRILKDVEANTVRLEEHGKTVLVLEKSADSTEQGGAGNSSKYTVMSGTPEKILEHLLETIKLESNGNDALDCCVSDFLLTHKVFMPSSQLCLMCYTLNQHCTYQAQLAEGSEQEKTAYVLNIKQKVVKLVGQWVALFGLHLKEDPIALDFLEHDVTFYFLSSSDLVLYEIYRPDNKPLTLMLPVNTSVQEIMSALGKTGEDHTPLKEQQGPEQGTTDVLEQMSSKDIASELTNYDWELFTAMHEVELVYYIFGRHKFPGAITANLERFVRRFNEVQHWVLTELCLCEDLVKRAMLLKKFIKIASVLKEQKNLNSFFAVMFGLSNSAIQRLYKTWERIPSKTKRIYCSLERLMDPSRNHRAYRLAIAKLSPPYIPFMPLLLKDMTFIHEGNANYVDKLVNFEKMRMLAKTVKIVRGCRSQPYDHALPLRTSTNIRHYIQNLKVIDNQRKLTQLSRTIDC</sequence>
<dbReference type="AlphaFoldDB" id="A0A669F8A4"/>
<dbReference type="PROSITE" id="PS50212">
    <property type="entry name" value="RASGEF_NTER"/>
    <property type="match status" value="1"/>
</dbReference>
<dbReference type="Proteomes" id="UP000005207">
    <property type="component" value="Linkage group LG20"/>
</dbReference>
<evidence type="ECO:0000259" key="5">
    <source>
        <dbReference type="PROSITE" id="PS50212"/>
    </source>
</evidence>
<gene>
    <name evidence="6" type="primary">RAPGEF3</name>
    <name evidence="6" type="synonym">rapgef3</name>
</gene>
<dbReference type="Gene3D" id="1.10.10.10">
    <property type="entry name" value="Winged helix-like DNA-binding domain superfamily/Winged helix DNA-binding domain"/>
    <property type="match status" value="1"/>
</dbReference>
<dbReference type="PRINTS" id="PR00103">
    <property type="entry name" value="CAMPKINASE"/>
</dbReference>
<organism evidence="6 7">
    <name type="scientific">Oreochromis niloticus</name>
    <name type="common">Nile tilapia</name>
    <name type="synonym">Tilapia nilotica</name>
    <dbReference type="NCBI Taxonomy" id="8128"/>
    <lineage>
        <taxon>Eukaryota</taxon>
        <taxon>Metazoa</taxon>
        <taxon>Chordata</taxon>
        <taxon>Craniata</taxon>
        <taxon>Vertebrata</taxon>
        <taxon>Euteleostomi</taxon>
        <taxon>Actinopterygii</taxon>
        <taxon>Neopterygii</taxon>
        <taxon>Teleostei</taxon>
        <taxon>Neoteleostei</taxon>
        <taxon>Acanthomorphata</taxon>
        <taxon>Ovalentaria</taxon>
        <taxon>Cichlomorphae</taxon>
        <taxon>Cichliformes</taxon>
        <taxon>Cichlidae</taxon>
        <taxon>African cichlids</taxon>
        <taxon>Pseudocrenilabrinae</taxon>
        <taxon>Oreochromini</taxon>
        <taxon>Oreochromis</taxon>
    </lineage>
</organism>
<dbReference type="InterPro" id="IPR008937">
    <property type="entry name" value="Ras-like_GEF"/>
</dbReference>
<dbReference type="SMART" id="SM00147">
    <property type="entry name" value="RasGEF"/>
    <property type="match status" value="1"/>
</dbReference>
<feature type="domain" description="Cyclic nucleotide-binding" evidence="4">
    <location>
        <begin position="158"/>
        <end position="259"/>
    </location>
</feature>
<dbReference type="Gene3D" id="2.60.120.10">
    <property type="entry name" value="Jelly Rolls"/>
    <property type="match status" value="1"/>
</dbReference>
<dbReference type="GeneTree" id="ENSGT00940000159931"/>
<proteinExistence type="predicted"/>
<evidence type="ECO:0000259" key="4">
    <source>
        <dbReference type="PROSITE" id="PS50042"/>
    </source>
</evidence>
<dbReference type="SMART" id="SM00229">
    <property type="entry name" value="RasGEFN"/>
    <property type="match status" value="1"/>
</dbReference>
<dbReference type="CDD" id="cd00038">
    <property type="entry name" value="CAP_ED"/>
    <property type="match status" value="1"/>
</dbReference>
<dbReference type="InterPro" id="IPR036388">
    <property type="entry name" value="WH-like_DNA-bd_sf"/>
</dbReference>
<reference evidence="7" key="1">
    <citation type="submission" date="2012-01" db="EMBL/GenBank/DDBJ databases">
        <title>The Genome Sequence of Oreochromis niloticus (Nile Tilapia).</title>
        <authorList>
            <consortium name="Broad Institute Genome Assembly Team"/>
            <consortium name="Broad Institute Sequencing Platform"/>
            <person name="Di Palma F."/>
            <person name="Johnson J."/>
            <person name="Lander E.S."/>
            <person name="Lindblad-Toh K."/>
        </authorList>
    </citation>
    <scope>NUCLEOTIDE SEQUENCE [LARGE SCALE GENOMIC DNA]</scope>
</reference>
<dbReference type="InterPro" id="IPR019804">
    <property type="entry name" value="Ras_G-nucl-exch_fac_CS"/>
</dbReference>
<keyword evidence="7" id="KW-1185">Reference proteome</keyword>
<evidence type="ECO:0000313" key="7">
    <source>
        <dbReference type="Proteomes" id="UP000005207"/>
    </source>
</evidence>
<dbReference type="CDD" id="cd06224">
    <property type="entry name" value="REM"/>
    <property type="match status" value="1"/>
</dbReference>
<dbReference type="SMART" id="SM00100">
    <property type="entry name" value="cNMP"/>
    <property type="match status" value="1"/>
</dbReference>
<feature type="domain" description="N-terminal Ras-GEF" evidence="5">
    <location>
        <begin position="295"/>
        <end position="437"/>
    </location>
</feature>
<dbReference type="SUPFAM" id="SSF48366">
    <property type="entry name" value="Ras GEF"/>
    <property type="match status" value="1"/>
</dbReference>
<reference evidence="6" key="3">
    <citation type="submission" date="2025-09" db="UniProtKB">
        <authorList>
            <consortium name="Ensembl"/>
        </authorList>
    </citation>
    <scope>IDENTIFICATION</scope>
</reference>
<evidence type="ECO:0000313" key="6">
    <source>
        <dbReference type="Ensembl" id="ENSONIP00000080279.1"/>
    </source>
</evidence>
<dbReference type="InterPro" id="IPR036964">
    <property type="entry name" value="RASGEF_cat_dom_sf"/>
</dbReference>
<feature type="domain" description="Ras-GEF" evidence="3">
    <location>
        <begin position="478"/>
        <end position="705"/>
    </location>
</feature>
<dbReference type="PROSITE" id="PS00720">
    <property type="entry name" value="RASGEF"/>
    <property type="match status" value="1"/>
</dbReference>
<dbReference type="PANTHER" id="PTHR23113:SF24">
    <property type="entry name" value="RAP GUANINE NUCLEOTIDE EXCHANGE FACTOR 3"/>
    <property type="match status" value="1"/>
</dbReference>
<dbReference type="Gene3D" id="1.10.840.10">
    <property type="entry name" value="Ras guanine-nucleotide exchange factors catalytic domain"/>
    <property type="match status" value="1"/>
</dbReference>
<evidence type="ECO:0000256" key="1">
    <source>
        <dbReference type="ARBA" id="ARBA00022658"/>
    </source>
</evidence>
<dbReference type="InterPro" id="IPR000595">
    <property type="entry name" value="cNMP-bd_dom"/>
</dbReference>
<dbReference type="CDD" id="cd00155">
    <property type="entry name" value="RasGEF"/>
    <property type="match status" value="1"/>
</dbReference>
<dbReference type="PANTHER" id="PTHR23113">
    <property type="entry name" value="GUANINE NUCLEOTIDE EXCHANGE FACTOR"/>
    <property type="match status" value="1"/>
</dbReference>
<dbReference type="PROSITE" id="PS50009">
    <property type="entry name" value="RASGEF_CAT"/>
    <property type="match status" value="1"/>
</dbReference>
<dbReference type="InterPro" id="IPR036390">
    <property type="entry name" value="WH_DNA-bd_sf"/>
</dbReference>
<dbReference type="InterPro" id="IPR001895">
    <property type="entry name" value="RASGEF_cat_dom"/>
</dbReference>
<dbReference type="GO" id="GO:0007265">
    <property type="term" value="P:Ras protein signal transduction"/>
    <property type="evidence" value="ECO:0007669"/>
    <property type="project" value="TreeGrafter"/>
</dbReference>
<dbReference type="SUPFAM" id="SSF51206">
    <property type="entry name" value="cAMP-binding domain-like"/>
    <property type="match status" value="1"/>
</dbReference>
<name>A0A669F8A4_ORENI</name>
<dbReference type="Pfam" id="PF00618">
    <property type="entry name" value="RasGEF_N"/>
    <property type="match status" value="1"/>
</dbReference>
<dbReference type="GO" id="GO:0005886">
    <property type="term" value="C:plasma membrane"/>
    <property type="evidence" value="ECO:0007669"/>
    <property type="project" value="TreeGrafter"/>
</dbReference>
<protein>
    <submittedName>
        <fullName evidence="6">Rap guanine nucleotide exchange factor 3</fullName>
    </submittedName>
</protein>
<dbReference type="InterPro" id="IPR014710">
    <property type="entry name" value="RmlC-like_jellyroll"/>
</dbReference>
<evidence type="ECO:0000256" key="2">
    <source>
        <dbReference type="PROSITE-ProRule" id="PRU00168"/>
    </source>
</evidence>
<dbReference type="InterPro" id="IPR023578">
    <property type="entry name" value="Ras_GEF_dom_sf"/>
</dbReference>
<dbReference type="PROSITE" id="PS50042">
    <property type="entry name" value="CNMP_BINDING_3"/>
    <property type="match status" value="1"/>
</dbReference>
<dbReference type="Ensembl" id="ENSONIT00000068541.1">
    <property type="protein sequence ID" value="ENSONIP00000080279.1"/>
    <property type="gene ID" value="ENSONIG00000016658.2"/>
</dbReference>